<sequence length="80" mass="9071">MQTVTYTLPAHWNTAIIYGDDSGLNDDEVSAVFQFGEWLNKQHGTANCVDCTDYPEFMRNHDATDWALACDCLEYTFIIG</sequence>
<reference evidence="1" key="1">
    <citation type="submission" date="2020-04" db="EMBL/GenBank/DDBJ databases">
        <authorList>
            <person name="Chiriac C."/>
            <person name="Salcher M."/>
            <person name="Ghai R."/>
            <person name="Kavagutti S V."/>
        </authorList>
    </citation>
    <scope>NUCLEOTIDE SEQUENCE</scope>
</reference>
<gene>
    <name evidence="1" type="ORF">UFOVP830_46</name>
</gene>
<accession>A0A6J5P3H4</accession>
<protein>
    <submittedName>
        <fullName evidence="1">Uncharacterized protein</fullName>
    </submittedName>
</protein>
<dbReference type="EMBL" id="LR796761">
    <property type="protein sequence ID" value="CAB4164526.1"/>
    <property type="molecule type" value="Genomic_DNA"/>
</dbReference>
<name>A0A6J5P3H4_9CAUD</name>
<organism evidence="1">
    <name type="scientific">uncultured Caudovirales phage</name>
    <dbReference type="NCBI Taxonomy" id="2100421"/>
    <lineage>
        <taxon>Viruses</taxon>
        <taxon>Duplodnaviria</taxon>
        <taxon>Heunggongvirae</taxon>
        <taxon>Uroviricota</taxon>
        <taxon>Caudoviricetes</taxon>
        <taxon>Peduoviridae</taxon>
        <taxon>Maltschvirus</taxon>
        <taxon>Maltschvirus maltsch</taxon>
    </lineage>
</organism>
<evidence type="ECO:0000313" key="1">
    <source>
        <dbReference type="EMBL" id="CAB4164526.1"/>
    </source>
</evidence>
<proteinExistence type="predicted"/>